<accession>A0AAN7W1N0</accession>
<evidence type="ECO:0000313" key="2">
    <source>
        <dbReference type="EMBL" id="KAK5698067.1"/>
    </source>
</evidence>
<name>A0AAN7W1N0_9PEZI</name>
<gene>
    <name evidence="2" type="ORF">LTR97_007027</name>
</gene>
<comment type="caution">
    <text evidence="2">The sequence shown here is derived from an EMBL/GenBank/DDBJ whole genome shotgun (WGS) entry which is preliminary data.</text>
</comment>
<proteinExistence type="predicted"/>
<dbReference type="Proteomes" id="UP001310594">
    <property type="component" value="Unassembled WGS sequence"/>
</dbReference>
<feature type="region of interest" description="Disordered" evidence="1">
    <location>
        <begin position="1"/>
        <end position="29"/>
    </location>
</feature>
<dbReference type="EMBL" id="JAVRQU010000010">
    <property type="protein sequence ID" value="KAK5698067.1"/>
    <property type="molecule type" value="Genomic_DNA"/>
</dbReference>
<evidence type="ECO:0000256" key="1">
    <source>
        <dbReference type="SAM" id="MobiDB-lite"/>
    </source>
</evidence>
<reference evidence="2" key="1">
    <citation type="submission" date="2023-08" db="EMBL/GenBank/DDBJ databases">
        <title>Black Yeasts Isolated from many extreme environments.</title>
        <authorList>
            <person name="Coleine C."/>
            <person name="Stajich J.E."/>
            <person name="Selbmann L."/>
        </authorList>
    </citation>
    <scope>NUCLEOTIDE SEQUENCE</scope>
    <source>
        <strain evidence="2">CCFEE 5810</strain>
    </source>
</reference>
<evidence type="ECO:0000313" key="3">
    <source>
        <dbReference type="Proteomes" id="UP001310594"/>
    </source>
</evidence>
<organism evidence="2 3">
    <name type="scientific">Elasticomyces elasticus</name>
    <dbReference type="NCBI Taxonomy" id="574655"/>
    <lineage>
        <taxon>Eukaryota</taxon>
        <taxon>Fungi</taxon>
        <taxon>Dikarya</taxon>
        <taxon>Ascomycota</taxon>
        <taxon>Pezizomycotina</taxon>
        <taxon>Dothideomycetes</taxon>
        <taxon>Dothideomycetidae</taxon>
        <taxon>Mycosphaerellales</taxon>
        <taxon>Teratosphaeriaceae</taxon>
        <taxon>Elasticomyces</taxon>
    </lineage>
</organism>
<protein>
    <submittedName>
        <fullName evidence="2">Uncharacterized protein</fullName>
    </submittedName>
</protein>
<sequence length="178" mass="18973">MASVTLPSVSTVTSGNSTSNATTSSPSRTTDGNTCCYIINDSVGVNTWYTNTANITVATAVTYWLQYNNTIVPANTSIIHVPNATNLYGQYAQSANDHPYTTLPPVVITDTQTLTYGSTPSTYTDTYTLTSVLYTAASIPTNIPSTLLEVPGAIGVVYQETWIGTETALTYTDQDLTV</sequence>
<dbReference type="AlphaFoldDB" id="A0AAN7W1N0"/>